<proteinExistence type="inferred from homology"/>
<comment type="cofactor">
    <cofactor evidence="1">
        <name>pyridoxal 5'-phosphate</name>
        <dbReference type="ChEBI" id="CHEBI:597326"/>
    </cofactor>
</comment>
<accession>A0ABT0MJ99</accession>
<sequence length="317" mass="33789">MKLIDAPTPIHKMDRLSQRLGGPELYIKRDDGIGAGQGGNKARKLEFLIAEALARGCDQLVTLGGPQSNHCRQTALYAARYGLRCSLVLRGEPPATKLGNLLIDELLGADLHFAGARSQADVVDDLMRDMYAKGNRPYFLPLGGSTGLGALGYVRAMEETLAQLREQELEMDTMVLASSSAGTQAGLALGAALFGFRGRVLGISIDASVQDLTTKVREIALEAASLLDYPVAHDALRIDINADYLGGGYAVVGALERDAIRTVAGTEGLLLDPVYTGRAMGGLFDLIGKHAFDREQRIMFWHTGGASALSAFVTGLV</sequence>
<dbReference type="InterPro" id="IPR036052">
    <property type="entry name" value="TrpB-like_PALP_sf"/>
</dbReference>
<keyword evidence="3" id="KW-0663">Pyridoxal phosphate</keyword>
<dbReference type="PANTHER" id="PTHR43780">
    <property type="entry name" value="1-AMINOCYCLOPROPANE-1-CARBOXYLATE DEAMINASE-RELATED"/>
    <property type="match status" value="1"/>
</dbReference>
<evidence type="ECO:0000256" key="1">
    <source>
        <dbReference type="ARBA" id="ARBA00001933"/>
    </source>
</evidence>
<dbReference type="Pfam" id="PF00291">
    <property type="entry name" value="PALP"/>
    <property type="match status" value="1"/>
</dbReference>
<evidence type="ECO:0000259" key="4">
    <source>
        <dbReference type="Pfam" id="PF00291"/>
    </source>
</evidence>
<dbReference type="RefSeq" id="WP_249473781.1">
    <property type="nucleotide sequence ID" value="NZ_JAMBEP010000001.1"/>
</dbReference>
<dbReference type="EMBL" id="JAMBEP010000001">
    <property type="protein sequence ID" value="MCL1634935.1"/>
    <property type="molecule type" value="Genomic_DNA"/>
</dbReference>
<evidence type="ECO:0000256" key="3">
    <source>
        <dbReference type="ARBA" id="ARBA00022898"/>
    </source>
</evidence>
<comment type="caution">
    <text evidence="5">The sequence shown here is derived from an EMBL/GenBank/DDBJ whole genome shotgun (WGS) entry which is preliminary data.</text>
</comment>
<dbReference type="InterPro" id="IPR001926">
    <property type="entry name" value="TrpB-like_PALP"/>
</dbReference>
<name>A0ABT0MJ99_9GAMM</name>
<gene>
    <name evidence="5" type="ORF">M2650_09870</name>
</gene>
<dbReference type="PIRSF" id="PIRSF006278">
    <property type="entry name" value="ACCD_DCysDesulf"/>
    <property type="match status" value="1"/>
</dbReference>
<dbReference type="PANTHER" id="PTHR43780:SF2">
    <property type="entry name" value="1-AMINOCYCLOPROPANE-1-CARBOXYLATE DEAMINASE-RELATED"/>
    <property type="match status" value="1"/>
</dbReference>
<evidence type="ECO:0000256" key="2">
    <source>
        <dbReference type="ARBA" id="ARBA00008639"/>
    </source>
</evidence>
<dbReference type="Gene3D" id="3.40.50.1100">
    <property type="match status" value="2"/>
</dbReference>
<evidence type="ECO:0000313" key="6">
    <source>
        <dbReference type="Proteomes" id="UP001431217"/>
    </source>
</evidence>
<evidence type="ECO:0000313" key="5">
    <source>
        <dbReference type="EMBL" id="MCL1634935.1"/>
    </source>
</evidence>
<dbReference type="Proteomes" id="UP001431217">
    <property type="component" value="Unassembled WGS sequence"/>
</dbReference>
<comment type="similarity">
    <text evidence="2">Belongs to the ACC deaminase/D-cysteine desulfhydrase family.</text>
</comment>
<reference evidence="5 6" key="1">
    <citation type="submission" date="2022-05" db="EMBL/GenBank/DDBJ databases">
        <title>Luteimonas sp. SX5, whole genome shotgun sequencing project.</title>
        <authorList>
            <person name="Zhao G."/>
            <person name="Shen L."/>
        </authorList>
    </citation>
    <scope>NUCLEOTIDE SEQUENCE [LARGE SCALE GENOMIC DNA]</scope>
    <source>
        <strain evidence="5 6">SX5</strain>
    </source>
</reference>
<dbReference type="SUPFAM" id="SSF53686">
    <property type="entry name" value="Tryptophan synthase beta subunit-like PLP-dependent enzymes"/>
    <property type="match status" value="1"/>
</dbReference>
<feature type="domain" description="Tryptophan synthase beta chain-like PALP" evidence="4">
    <location>
        <begin position="5"/>
        <end position="304"/>
    </location>
</feature>
<dbReference type="InterPro" id="IPR027278">
    <property type="entry name" value="ACCD_DCysDesulf"/>
</dbReference>
<keyword evidence="6" id="KW-1185">Reference proteome</keyword>
<organism evidence="5 6">
    <name type="scientific">Luteimonas galliterrae</name>
    <dbReference type="NCBI Taxonomy" id="2940486"/>
    <lineage>
        <taxon>Bacteria</taxon>
        <taxon>Pseudomonadati</taxon>
        <taxon>Pseudomonadota</taxon>
        <taxon>Gammaproteobacteria</taxon>
        <taxon>Lysobacterales</taxon>
        <taxon>Lysobacteraceae</taxon>
        <taxon>Luteimonas</taxon>
    </lineage>
</organism>
<protein>
    <submittedName>
        <fullName evidence="5">D-cysteine desulfhydrase family protein</fullName>
    </submittedName>
</protein>